<name>A0A9W9P015_9EURO</name>
<feature type="compositionally biased region" description="Basic residues" evidence="1">
    <location>
        <begin position="288"/>
        <end position="303"/>
    </location>
</feature>
<dbReference type="InterPro" id="IPR010684">
    <property type="entry name" value="RNA_pol_II_trans_fac_SIII_A"/>
</dbReference>
<keyword evidence="3" id="KW-1185">Reference proteome</keyword>
<evidence type="ECO:0000256" key="1">
    <source>
        <dbReference type="SAM" id="MobiDB-lite"/>
    </source>
</evidence>
<protein>
    <recommendedName>
        <fullName evidence="4">Elongin-A</fullName>
    </recommendedName>
</protein>
<dbReference type="Gene3D" id="6.10.250.3180">
    <property type="match status" value="1"/>
</dbReference>
<reference evidence="2" key="1">
    <citation type="submission" date="2022-11" db="EMBL/GenBank/DDBJ databases">
        <authorList>
            <person name="Petersen C."/>
        </authorList>
    </citation>
    <scope>NUCLEOTIDE SEQUENCE</scope>
    <source>
        <strain evidence="2">IBT 19713</strain>
    </source>
</reference>
<feature type="region of interest" description="Disordered" evidence="1">
    <location>
        <begin position="127"/>
        <end position="324"/>
    </location>
</feature>
<dbReference type="Pfam" id="PF06881">
    <property type="entry name" value="Elongin_A"/>
    <property type="match status" value="1"/>
</dbReference>
<dbReference type="GO" id="GO:0006368">
    <property type="term" value="P:transcription elongation by RNA polymerase II"/>
    <property type="evidence" value="ECO:0007669"/>
    <property type="project" value="InterPro"/>
</dbReference>
<accession>A0A9W9P015</accession>
<evidence type="ECO:0000313" key="3">
    <source>
        <dbReference type="Proteomes" id="UP001150941"/>
    </source>
</evidence>
<dbReference type="GO" id="GO:0070449">
    <property type="term" value="C:elongin complex"/>
    <property type="evidence" value="ECO:0007669"/>
    <property type="project" value="InterPro"/>
</dbReference>
<organism evidence="2 3">
    <name type="scientific">Penicillium chermesinum</name>
    <dbReference type="NCBI Taxonomy" id="63820"/>
    <lineage>
        <taxon>Eukaryota</taxon>
        <taxon>Fungi</taxon>
        <taxon>Dikarya</taxon>
        <taxon>Ascomycota</taxon>
        <taxon>Pezizomycotina</taxon>
        <taxon>Eurotiomycetes</taxon>
        <taxon>Eurotiomycetidae</taxon>
        <taxon>Eurotiales</taxon>
        <taxon>Aspergillaceae</taxon>
        <taxon>Penicillium</taxon>
    </lineage>
</organism>
<dbReference type="Proteomes" id="UP001150941">
    <property type="component" value="Unassembled WGS sequence"/>
</dbReference>
<sequence>MPAQSLLQLATATAVKNVRVLSDIGALPYAVARPILMKIDSPEKLHSMELLSPHIAEEDKEVWMELIKRDIPQWDRYELPEQTNKWYEVYCDLREDVQRSLDADAAEMKRAIDGIKSERARLTPKIISGPRMKPNFRQRLNYDRRMGGTSSFSRDSRSDFSKKKSIFAPQRRNNALAVPTKHLSNRASQIKQAPRGLIEEHRRPAEQPAATRRSEQSARLPHPPSLGAKSSSLAEREARLRAIAAGKPPPPQSSPDGRKVPAPATSGDPPIKKIPLKRSAASPPRLTRGLRRKVLRRRHRVRSQHPPVRPHPQSRHVQLSFLGV</sequence>
<dbReference type="RefSeq" id="XP_058330797.1">
    <property type="nucleotide sequence ID" value="XM_058475057.1"/>
</dbReference>
<dbReference type="PANTHER" id="PTHR15141">
    <property type="entry name" value="TRANSCRIPTION ELONGATION FACTOR B POLYPEPTIDE 3"/>
    <property type="match status" value="1"/>
</dbReference>
<dbReference type="EMBL" id="JAPQKS010000004">
    <property type="protein sequence ID" value="KAJ5232805.1"/>
    <property type="molecule type" value="Genomic_DNA"/>
</dbReference>
<dbReference type="OrthoDB" id="21513at2759"/>
<evidence type="ECO:0008006" key="4">
    <source>
        <dbReference type="Google" id="ProtNLM"/>
    </source>
</evidence>
<reference evidence="2" key="2">
    <citation type="journal article" date="2023" name="IMA Fungus">
        <title>Comparative genomic study of the Penicillium genus elucidates a diverse pangenome and 15 lateral gene transfer events.</title>
        <authorList>
            <person name="Petersen C."/>
            <person name="Sorensen T."/>
            <person name="Nielsen M.R."/>
            <person name="Sondergaard T.E."/>
            <person name="Sorensen J.L."/>
            <person name="Fitzpatrick D.A."/>
            <person name="Frisvad J.C."/>
            <person name="Nielsen K.L."/>
        </authorList>
    </citation>
    <scope>NUCLEOTIDE SEQUENCE</scope>
    <source>
        <strain evidence="2">IBT 19713</strain>
    </source>
</reference>
<comment type="caution">
    <text evidence="2">The sequence shown here is derived from an EMBL/GenBank/DDBJ whole genome shotgun (WGS) entry which is preliminary data.</text>
</comment>
<dbReference type="PANTHER" id="PTHR15141:SF76">
    <property type="entry name" value="TRANSCRIPTION ELONGATION FACTOR B POLYPEPTIDE 3"/>
    <property type="match status" value="1"/>
</dbReference>
<evidence type="ECO:0000313" key="2">
    <source>
        <dbReference type="EMBL" id="KAJ5232805.1"/>
    </source>
</evidence>
<dbReference type="AlphaFoldDB" id="A0A9W9P015"/>
<gene>
    <name evidence="2" type="ORF">N7468_005761</name>
</gene>
<dbReference type="InterPro" id="IPR051870">
    <property type="entry name" value="Elongin-A_domain"/>
</dbReference>
<proteinExistence type="predicted"/>
<dbReference type="GeneID" id="83202360"/>